<sequence length="254" mass="29677">MPNLLDLPDNCLEIIATQFSSRYFSFQDLSYVLSTFDNRNYCEYILVGKFCSKEHEYFDNIYINLFDNEVTDEDRMKYRIVGPELILPHQTSYLELQKLSLVPLLRVWSGDPTLTIILALHPYVIRHRGHVRKVWGRQQLLLEDYQYFKQREIENITELSIEIDDVVKKGFEGFRYLHPVVLTVTIKSDRWAYPGEIIPQLLDLANVEVFKLAYNKTHAVVTGWDVIVPELEEVKDWISPLDQLAALMTSSITG</sequence>
<accession>A0A367XZ13</accession>
<dbReference type="Proteomes" id="UP000253472">
    <property type="component" value="Unassembled WGS sequence"/>
</dbReference>
<dbReference type="AlphaFoldDB" id="A0A367XZ13"/>
<keyword evidence="2" id="KW-1185">Reference proteome</keyword>
<protein>
    <recommendedName>
        <fullName evidence="3">F-box domain-containing protein</fullName>
    </recommendedName>
</protein>
<organism evidence="1 2">
    <name type="scientific">Candida viswanathii</name>
    <dbReference type="NCBI Taxonomy" id="5486"/>
    <lineage>
        <taxon>Eukaryota</taxon>
        <taxon>Fungi</taxon>
        <taxon>Dikarya</taxon>
        <taxon>Ascomycota</taxon>
        <taxon>Saccharomycotina</taxon>
        <taxon>Pichiomycetes</taxon>
        <taxon>Debaryomycetaceae</taxon>
        <taxon>Candida/Lodderomyces clade</taxon>
        <taxon>Candida</taxon>
    </lineage>
</organism>
<dbReference type="OrthoDB" id="10454309at2759"/>
<reference evidence="1 2" key="1">
    <citation type="submission" date="2018-06" db="EMBL/GenBank/DDBJ databases">
        <title>Whole genome sequencing of Candida tropicalis (genome annotated by CSBL at Korea University).</title>
        <authorList>
            <person name="Ahn J."/>
        </authorList>
    </citation>
    <scope>NUCLEOTIDE SEQUENCE [LARGE SCALE GENOMIC DNA]</scope>
    <source>
        <strain evidence="1 2">ATCC 20962</strain>
    </source>
</reference>
<proteinExistence type="predicted"/>
<evidence type="ECO:0000313" key="2">
    <source>
        <dbReference type="Proteomes" id="UP000253472"/>
    </source>
</evidence>
<evidence type="ECO:0000313" key="1">
    <source>
        <dbReference type="EMBL" id="RCK58011.1"/>
    </source>
</evidence>
<name>A0A367XZ13_9ASCO</name>
<gene>
    <name evidence="1" type="ORF">Cantr_06916</name>
</gene>
<dbReference type="EMBL" id="QLNQ01000028">
    <property type="protein sequence ID" value="RCK58011.1"/>
    <property type="molecule type" value="Genomic_DNA"/>
</dbReference>
<comment type="caution">
    <text evidence="1">The sequence shown here is derived from an EMBL/GenBank/DDBJ whole genome shotgun (WGS) entry which is preliminary data.</text>
</comment>
<evidence type="ECO:0008006" key="3">
    <source>
        <dbReference type="Google" id="ProtNLM"/>
    </source>
</evidence>